<dbReference type="AlphaFoldDB" id="A9DW39"/>
<reference evidence="2 3" key="1">
    <citation type="journal article" date="2011" name="J. Bacteriol.">
        <title>Genome sequence of the algicidal bacterium Kordia algicida OT-1.</title>
        <authorList>
            <person name="Lee H.S."/>
            <person name="Kang S.G."/>
            <person name="Kwon K.K."/>
            <person name="Lee J.H."/>
            <person name="Kim S.J."/>
        </authorList>
    </citation>
    <scope>NUCLEOTIDE SEQUENCE [LARGE SCALE GENOMIC DNA]</scope>
    <source>
        <strain evidence="2 3">OT-1</strain>
    </source>
</reference>
<protein>
    <submittedName>
        <fullName evidence="2">Uncharacterized protein</fullName>
    </submittedName>
</protein>
<evidence type="ECO:0000313" key="2">
    <source>
        <dbReference type="EMBL" id="EDP96506.1"/>
    </source>
</evidence>
<accession>A9DW39</accession>
<dbReference type="RefSeq" id="WP_007093336.1">
    <property type="nucleotide sequence ID" value="NZ_CP142125.1"/>
</dbReference>
<keyword evidence="3" id="KW-1185">Reference proteome</keyword>
<dbReference type="HOGENOM" id="CLU_3118909_0_0_10"/>
<comment type="caution">
    <text evidence="2">The sequence shown here is derived from an EMBL/GenBank/DDBJ whole genome shotgun (WGS) entry which is preliminary data.</text>
</comment>
<proteinExistence type="predicted"/>
<dbReference type="STRING" id="391587.KAOT1_03817"/>
<name>A9DW39_9FLAO</name>
<gene>
    <name evidence="2" type="ORF">KAOT1_03817</name>
</gene>
<dbReference type="Proteomes" id="UP000002945">
    <property type="component" value="Unassembled WGS sequence"/>
</dbReference>
<feature type="region of interest" description="Disordered" evidence="1">
    <location>
        <begin position="24"/>
        <end position="50"/>
    </location>
</feature>
<sequence>MKKKKLTMLIGKSITNKKLLFSIVGGDDDDDPVDKDKTRPPTVDDDITND</sequence>
<dbReference type="EMBL" id="ABIB01000004">
    <property type="protein sequence ID" value="EDP96506.1"/>
    <property type="molecule type" value="Genomic_DNA"/>
</dbReference>
<evidence type="ECO:0000256" key="1">
    <source>
        <dbReference type="SAM" id="MobiDB-lite"/>
    </source>
</evidence>
<evidence type="ECO:0000313" key="3">
    <source>
        <dbReference type="Proteomes" id="UP000002945"/>
    </source>
</evidence>
<organism evidence="2 3">
    <name type="scientific">Kordia algicida OT-1</name>
    <dbReference type="NCBI Taxonomy" id="391587"/>
    <lineage>
        <taxon>Bacteria</taxon>
        <taxon>Pseudomonadati</taxon>
        <taxon>Bacteroidota</taxon>
        <taxon>Flavobacteriia</taxon>
        <taxon>Flavobacteriales</taxon>
        <taxon>Flavobacteriaceae</taxon>
        <taxon>Kordia</taxon>
    </lineage>
</organism>